<feature type="transmembrane region" description="Helical" evidence="1">
    <location>
        <begin position="7"/>
        <end position="25"/>
    </location>
</feature>
<dbReference type="Proteomes" id="UP001210231">
    <property type="component" value="Unassembled WGS sequence"/>
</dbReference>
<keyword evidence="1" id="KW-0472">Membrane</keyword>
<protein>
    <submittedName>
        <fullName evidence="2">Uncharacterized protein</fullName>
    </submittedName>
</protein>
<sequence length="106" mass="12016">MKFKLSVFFVLAAIAFTIISLMSINDGYGSIKPAVYFFPYPFLSILWQSSVSIYIFLIGILQYAFYGFLADFIKENKTKMIVLSCLLILHLVTACWLVNSLPAGFH</sequence>
<evidence type="ECO:0000256" key="1">
    <source>
        <dbReference type="SAM" id="Phobius"/>
    </source>
</evidence>
<keyword evidence="3" id="KW-1185">Reference proteome</keyword>
<feature type="transmembrane region" description="Helical" evidence="1">
    <location>
        <begin position="45"/>
        <end position="69"/>
    </location>
</feature>
<proteinExistence type="predicted"/>
<evidence type="ECO:0000313" key="2">
    <source>
        <dbReference type="EMBL" id="MDA3615524.1"/>
    </source>
</evidence>
<name>A0ABT4ULN8_9BACT</name>
<keyword evidence="1" id="KW-0812">Transmembrane</keyword>
<keyword evidence="1" id="KW-1133">Transmembrane helix</keyword>
<organism evidence="2 3">
    <name type="scientific">Polluticaenibacter yanchengensis</name>
    <dbReference type="NCBI Taxonomy" id="3014562"/>
    <lineage>
        <taxon>Bacteria</taxon>
        <taxon>Pseudomonadati</taxon>
        <taxon>Bacteroidota</taxon>
        <taxon>Chitinophagia</taxon>
        <taxon>Chitinophagales</taxon>
        <taxon>Chitinophagaceae</taxon>
        <taxon>Polluticaenibacter</taxon>
    </lineage>
</organism>
<comment type="caution">
    <text evidence="2">The sequence shown here is derived from an EMBL/GenBank/DDBJ whole genome shotgun (WGS) entry which is preliminary data.</text>
</comment>
<evidence type="ECO:0000313" key="3">
    <source>
        <dbReference type="Proteomes" id="UP001210231"/>
    </source>
</evidence>
<reference evidence="2 3" key="1">
    <citation type="submission" date="2022-12" db="EMBL/GenBank/DDBJ databases">
        <title>Chitinophagaceae gen. sp. nov., a new member of the family Chitinophagaceae, isolated from soil in a chemical factory.</title>
        <authorList>
            <person name="Ke Z."/>
        </authorList>
    </citation>
    <scope>NUCLEOTIDE SEQUENCE [LARGE SCALE GENOMIC DNA]</scope>
    <source>
        <strain evidence="2 3">LY-5</strain>
    </source>
</reference>
<accession>A0ABT4ULN8</accession>
<dbReference type="RefSeq" id="WP_407031851.1">
    <property type="nucleotide sequence ID" value="NZ_JAQGEF010000013.1"/>
</dbReference>
<feature type="transmembrane region" description="Helical" evidence="1">
    <location>
        <begin position="81"/>
        <end position="99"/>
    </location>
</feature>
<dbReference type="EMBL" id="JAQGEF010000013">
    <property type="protein sequence ID" value="MDA3615524.1"/>
    <property type="molecule type" value="Genomic_DNA"/>
</dbReference>
<gene>
    <name evidence="2" type="ORF">O3P16_11955</name>
</gene>